<dbReference type="Pfam" id="PF00355">
    <property type="entry name" value="Rieske"/>
    <property type="match status" value="1"/>
</dbReference>
<feature type="domain" description="Rieske" evidence="5">
    <location>
        <begin position="4"/>
        <end position="109"/>
    </location>
</feature>
<evidence type="ECO:0000259" key="5">
    <source>
        <dbReference type="PROSITE" id="PS51296"/>
    </source>
</evidence>
<gene>
    <name evidence="6" type="ORF">D6C00_10085</name>
</gene>
<keyword evidence="3" id="KW-0408">Iron</keyword>
<reference evidence="6 7" key="1">
    <citation type="journal article" date="2010" name="Int. J. Syst. Evol. Microbiol.">
        <title>Thiohalobacter thiocyanaticus gen. nov., sp. nov., a moderately halophilic, sulfur-oxidizing gammaproteobacterium from hypersaline lakes, that utilizes thiocyanate.</title>
        <authorList>
            <person name="Sorokin D.Y."/>
            <person name="Kovaleva O.L."/>
            <person name="Tourova T.P."/>
            <person name="Muyzer G."/>
        </authorList>
    </citation>
    <scope>NUCLEOTIDE SEQUENCE [LARGE SCALE GENOMIC DNA]</scope>
    <source>
        <strain evidence="6 7">Hrh1</strain>
    </source>
</reference>
<evidence type="ECO:0000313" key="6">
    <source>
        <dbReference type="EMBL" id="RRQ22264.1"/>
    </source>
</evidence>
<organism evidence="6 7">
    <name type="scientific">Thiohalobacter thiocyanaticus</name>
    <dbReference type="NCBI Taxonomy" id="585455"/>
    <lineage>
        <taxon>Bacteria</taxon>
        <taxon>Pseudomonadati</taxon>
        <taxon>Pseudomonadota</taxon>
        <taxon>Gammaproteobacteria</taxon>
        <taxon>Thiohalobacterales</taxon>
        <taxon>Thiohalobacteraceae</taxon>
        <taxon>Thiohalobacter</taxon>
    </lineage>
</organism>
<protein>
    <submittedName>
        <fullName evidence="6">Rieske (2Fe-2S) protein</fullName>
    </submittedName>
</protein>
<dbReference type="Proteomes" id="UP000287798">
    <property type="component" value="Unassembled WGS sequence"/>
</dbReference>
<evidence type="ECO:0000256" key="4">
    <source>
        <dbReference type="ARBA" id="ARBA00023014"/>
    </source>
</evidence>
<dbReference type="PROSITE" id="PS51296">
    <property type="entry name" value="RIESKE"/>
    <property type="match status" value="1"/>
</dbReference>
<dbReference type="PANTHER" id="PTHR40261">
    <property type="match status" value="1"/>
</dbReference>
<dbReference type="OrthoDB" id="9794779at2"/>
<dbReference type="CDD" id="cd03467">
    <property type="entry name" value="Rieske"/>
    <property type="match status" value="1"/>
</dbReference>
<dbReference type="InterPro" id="IPR017941">
    <property type="entry name" value="Rieske_2Fe-2S"/>
</dbReference>
<name>A0A426QKG0_9GAMM</name>
<evidence type="ECO:0000313" key="7">
    <source>
        <dbReference type="Proteomes" id="UP000287798"/>
    </source>
</evidence>
<dbReference type="RefSeq" id="WP_125181609.1">
    <property type="nucleotide sequence ID" value="NZ_QZMU01000001.1"/>
</dbReference>
<evidence type="ECO:0000256" key="2">
    <source>
        <dbReference type="ARBA" id="ARBA00022723"/>
    </source>
</evidence>
<dbReference type="Gene3D" id="2.102.10.10">
    <property type="entry name" value="Rieske [2Fe-2S] iron-sulphur domain"/>
    <property type="match status" value="1"/>
</dbReference>
<keyword evidence="4" id="KW-0411">Iron-sulfur</keyword>
<dbReference type="AlphaFoldDB" id="A0A426QKG0"/>
<evidence type="ECO:0000256" key="3">
    <source>
        <dbReference type="ARBA" id="ARBA00023004"/>
    </source>
</evidence>
<dbReference type="EMBL" id="QZMU01000001">
    <property type="protein sequence ID" value="RRQ22264.1"/>
    <property type="molecule type" value="Genomic_DNA"/>
</dbReference>
<accession>A0A426QKG0</accession>
<evidence type="ECO:0000256" key="1">
    <source>
        <dbReference type="ARBA" id="ARBA00022714"/>
    </source>
</evidence>
<proteinExistence type="predicted"/>
<keyword evidence="2" id="KW-0479">Metal-binding</keyword>
<dbReference type="GO" id="GO:0051537">
    <property type="term" value="F:2 iron, 2 sulfur cluster binding"/>
    <property type="evidence" value="ECO:0007669"/>
    <property type="project" value="UniProtKB-KW"/>
</dbReference>
<dbReference type="PANTHER" id="PTHR40261:SF1">
    <property type="entry name" value="RIESKE DOMAIN-CONTAINING PROTEIN"/>
    <property type="match status" value="1"/>
</dbReference>
<keyword evidence="7" id="KW-1185">Reference proteome</keyword>
<dbReference type="SUPFAM" id="SSF50022">
    <property type="entry name" value="ISP domain"/>
    <property type="match status" value="1"/>
</dbReference>
<sequence>MTETRLCRFEELKDPDSRGFEVELDGVTESILVVRRGGAVYGYVNRCPHAGSPLDWMPDQFLSLDQRHIQCATHAALFSIEAGECVAGPCVGDRLTPVSLGVVDGWVCLVGNTGTR</sequence>
<dbReference type="InterPro" id="IPR036922">
    <property type="entry name" value="Rieske_2Fe-2S_sf"/>
</dbReference>
<keyword evidence="1" id="KW-0001">2Fe-2S</keyword>
<comment type="caution">
    <text evidence="6">The sequence shown here is derived from an EMBL/GenBank/DDBJ whole genome shotgun (WGS) entry which is preliminary data.</text>
</comment>
<dbReference type="GO" id="GO:0046872">
    <property type="term" value="F:metal ion binding"/>
    <property type="evidence" value="ECO:0007669"/>
    <property type="project" value="UniProtKB-KW"/>
</dbReference>